<organism evidence="2 3">
    <name type="scientific">Amycolatopsis xylanica</name>
    <dbReference type="NCBI Taxonomy" id="589385"/>
    <lineage>
        <taxon>Bacteria</taxon>
        <taxon>Bacillati</taxon>
        <taxon>Actinomycetota</taxon>
        <taxon>Actinomycetes</taxon>
        <taxon>Pseudonocardiales</taxon>
        <taxon>Pseudonocardiaceae</taxon>
        <taxon>Amycolatopsis</taxon>
    </lineage>
</organism>
<dbReference type="SUPFAM" id="SSF51269">
    <property type="entry name" value="AFP III-like domain"/>
    <property type="match status" value="1"/>
</dbReference>
<dbReference type="STRING" id="589385.SAMN05421504_1031016"/>
<dbReference type="InterPro" id="IPR013132">
    <property type="entry name" value="PseI/NeuA/B-like_N"/>
</dbReference>
<sequence length="368" mass="39344">MRELHIGDTRVADDTEAYVIAEIGHNHGGSLDKAEELFRQAAASGASAAKLQKRDNQALFTKAMYNEPYTGRNSYGPTYGAHREALEFGRREYVHLAGVAAELGIDFISTAFDLPSVDFLAELDLPAIKIASADLTNTPLLAYAAKSGKPLIVSTGGADMSDVRRAMDTILPITTEVTLLQCTAVYPATPQDLNLAVIDTYRAEFPDVVIGFSGHDLGPEASWIAYARGARVIEKHYTLDRGLPGSDHKFSLDTPQLARLVEGLAETRAALGSPVKACSETEAPAIRKMGKKLVAARDLPAGHELTEADITFKSPGDGLKPYQLDVVVGRVLQDAIDTDGDITLAVLVPEDPESELDTLLAGADSGGR</sequence>
<proteinExistence type="predicted"/>
<name>A0A1H3EZL7_9PSEU</name>
<dbReference type="InterPro" id="IPR051690">
    <property type="entry name" value="PseI-like"/>
</dbReference>
<dbReference type="Gene3D" id="3.20.20.70">
    <property type="entry name" value="Aldolase class I"/>
    <property type="match status" value="1"/>
</dbReference>
<gene>
    <name evidence="2" type="ORF">SAMN05421504_1031016</name>
</gene>
<dbReference type="Proteomes" id="UP000199515">
    <property type="component" value="Unassembled WGS sequence"/>
</dbReference>
<dbReference type="InterPro" id="IPR013974">
    <property type="entry name" value="SAF"/>
</dbReference>
<dbReference type="EMBL" id="FNON01000003">
    <property type="protein sequence ID" value="SDX83344.1"/>
    <property type="molecule type" value="Genomic_DNA"/>
</dbReference>
<dbReference type="RefSeq" id="WP_091290266.1">
    <property type="nucleotide sequence ID" value="NZ_FNON01000003.1"/>
</dbReference>
<dbReference type="InterPro" id="IPR036732">
    <property type="entry name" value="AFP_Neu5c_C_sf"/>
</dbReference>
<protein>
    <submittedName>
        <fullName evidence="2">N-acetylneuraminate synthase/sialic acid synthase</fullName>
    </submittedName>
</protein>
<evidence type="ECO:0000313" key="3">
    <source>
        <dbReference type="Proteomes" id="UP000199515"/>
    </source>
</evidence>
<dbReference type="InterPro" id="IPR057736">
    <property type="entry name" value="SAF_PseI/NeuA/NeuB"/>
</dbReference>
<dbReference type="AlphaFoldDB" id="A0A1H3EZL7"/>
<dbReference type="InterPro" id="IPR006190">
    <property type="entry name" value="SAF_AFP_Neu5Ac"/>
</dbReference>
<keyword evidence="3" id="KW-1185">Reference proteome</keyword>
<dbReference type="SMART" id="SM00858">
    <property type="entry name" value="SAF"/>
    <property type="match status" value="1"/>
</dbReference>
<evidence type="ECO:0000313" key="2">
    <source>
        <dbReference type="EMBL" id="SDX83344.1"/>
    </source>
</evidence>
<dbReference type="PANTHER" id="PTHR42966">
    <property type="entry name" value="N-ACETYLNEURAMINATE SYNTHASE"/>
    <property type="match status" value="1"/>
</dbReference>
<dbReference type="OrthoDB" id="9814210at2"/>
<reference evidence="2 3" key="1">
    <citation type="submission" date="2016-10" db="EMBL/GenBank/DDBJ databases">
        <authorList>
            <person name="de Groot N.N."/>
        </authorList>
    </citation>
    <scope>NUCLEOTIDE SEQUENCE [LARGE SCALE GENOMIC DNA]</scope>
    <source>
        <strain evidence="2 3">CPCC 202699</strain>
    </source>
</reference>
<evidence type="ECO:0000259" key="1">
    <source>
        <dbReference type="PROSITE" id="PS50844"/>
    </source>
</evidence>
<dbReference type="PROSITE" id="PS50844">
    <property type="entry name" value="AFP_LIKE"/>
    <property type="match status" value="1"/>
</dbReference>
<dbReference type="GO" id="GO:0047444">
    <property type="term" value="F:N-acylneuraminate-9-phosphate synthase activity"/>
    <property type="evidence" value="ECO:0007669"/>
    <property type="project" value="TreeGrafter"/>
</dbReference>
<feature type="domain" description="AFP-like" evidence="1">
    <location>
        <begin position="292"/>
        <end position="350"/>
    </location>
</feature>
<dbReference type="PANTHER" id="PTHR42966:SF1">
    <property type="entry name" value="SIALIC ACID SYNTHASE"/>
    <property type="match status" value="1"/>
</dbReference>
<dbReference type="SUPFAM" id="SSF51569">
    <property type="entry name" value="Aldolase"/>
    <property type="match status" value="1"/>
</dbReference>
<dbReference type="CDD" id="cd11615">
    <property type="entry name" value="SAF_NeuB_like"/>
    <property type="match status" value="1"/>
</dbReference>
<dbReference type="GO" id="GO:0016051">
    <property type="term" value="P:carbohydrate biosynthetic process"/>
    <property type="evidence" value="ECO:0007669"/>
    <property type="project" value="InterPro"/>
</dbReference>
<dbReference type="Pfam" id="PF03102">
    <property type="entry name" value="NeuB"/>
    <property type="match status" value="1"/>
</dbReference>
<dbReference type="InterPro" id="IPR013785">
    <property type="entry name" value="Aldolase_TIM"/>
</dbReference>
<dbReference type="Gene3D" id="3.90.1210.10">
    <property type="entry name" value="Antifreeze-like/N-acetylneuraminic acid synthase C-terminal domain"/>
    <property type="match status" value="1"/>
</dbReference>
<accession>A0A1H3EZL7</accession>
<dbReference type="Pfam" id="PF08666">
    <property type="entry name" value="SAF"/>
    <property type="match status" value="1"/>
</dbReference>